<name>A0A2T3A7U7_9PEZI</name>
<dbReference type="InterPro" id="IPR029058">
    <property type="entry name" value="AB_hydrolase_fold"/>
</dbReference>
<evidence type="ECO:0000313" key="3">
    <source>
        <dbReference type="EMBL" id="PSR85465.1"/>
    </source>
</evidence>
<keyword evidence="3" id="KW-0012">Acyltransferase</keyword>
<feature type="compositionally biased region" description="Basic and acidic residues" evidence="1">
    <location>
        <begin position="1"/>
        <end position="19"/>
    </location>
</feature>
<dbReference type="STRING" id="2025994.A0A2T3A7U7"/>
<evidence type="ECO:0000313" key="4">
    <source>
        <dbReference type="Proteomes" id="UP000241462"/>
    </source>
</evidence>
<sequence>MASELRRRAVAKAQHDHGASETPTPESLTPSRDESPIRPGDKIKVVHPKRKRKLGAIFLLGSLFGIIAAGFFAKSNDLIDFPEIGELTVDSLLDVLPAGLVKDFRDLMKGERDYIDSYDAFSVGLKARAEGLEAHHPMIMIPGVISTGLESWGTLNISRPYFRKRLWGSWSMMRALVMEKEVWKQHIMLDKRTGLDPPGIKLRAAQGFDATDFFITGYWIWSKIYENLASLGYDPTNSFTAAYDWRLSYKNLEIRDQYFTRLKLHIESAVLCKKQKVVLVSHSMGSQVLFYFFHWVASDQGGQGGDSWVEDHVDSWINISGCMLGAVKDIPAVLSGEMKDTAQLNAFAVYGLEKFLSKEERADIFRAMPGISSMLPIGGDAVWGNLSWAPDDQPGQVHSYGSFLNFRTGVNWTVPDKNMTVRDTMDYLFNTTETWYRDQILGSFSHGIAHTAAEVNANENDPRKWINPLETRLPLAPSLKVYCFYGVGKPTERGYYYRTPDPSPASTLNITIDTGLIHGVVDHGVILGEGDGTVNLLSSGYMCNRGWHMKRYNPAGVSVRVVEMPHEPERFNPRGGPHTADHVDILGRATLNELILRVAAGRGETIFDHVVSNISQYADRVKVYEEE</sequence>
<evidence type="ECO:0000256" key="2">
    <source>
        <dbReference type="SAM" id="Phobius"/>
    </source>
</evidence>
<dbReference type="EMBL" id="KZ678442">
    <property type="protein sequence ID" value="PSR85465.1"/>
    <property type="molecule type" value="Genomic_DNA"/>
</dbReference>
<keyword evidence="2" id="KW-0472">Membrane</keyword>
<dbReference type="AlphaFoldDB" id="A0A2T3A7U7"/>
<dbReference type="Gene3D" id="3.40.50.1820">
    <property type="entry name" value="alpha/beta hydrolase"/>
    <property type="match status" value="1"/>
</dbReference>
<dbReference type="GO" id="GO:0006629">
    <property type="term" value="P:lipid metabolic process"/>
    <property type="evidence" value="ECO:0007669"/>
    <property type="project" value="InterPro"/>
</dbReference>
<keyword evidence="4" id="KW-1185">Reference proteome</keyword>
<organism evidence="3 4">
    <name type="scientific">Coniella lustricola</name>
    <dbReference type="NCBI Taxonomy" id="2025994"/>
    <lineage>
        <taxon>Eukaryota</taxon>
        <taxon>Fungi</taxon>
        <taxon>Dikarya</taxon>
        <taxon>Ascomycota</taxon>
        <taxon>Pezizomycotina</taxon>
        <taxon>Sordariomycetes</taxon>
        <taxon>Sordariomycetidae</taxon>
        <taxon>Diaporthales</taxon>
        <taxon>Schizoparmaceae</taxon>
        <taxon>Coniella</taxon>
    </lineage>
</organism>
<dbReference type="GO" id="GO:0008374">
    <property type="term" value="F:O-acyltransferase activity"/>
    <property type="evidence" value="ECO:0007669"/>
    <property type="project" value="InterPro"/>
</dbReference>
<dbReference type="Pfam" id="PF02450">
    <property type="entry name" value="LCAT"/>
    <property type="match status" value="1"/>
</dbReference>
<dbReference type="OrthoDB" id="190846at2759"/>
<keyword evidence="3" id="KW-0808">Transferase</keyword>
<keyword evidence="2" id="KW-0812">Transmembrane</keyword>
<feature type="compositionally biased region" description="Polar residues" evidence="1">
    <location>
        <begin position="21"/>
        <end position="30"/>
    </location>
</feature>
<accession>A0A2T3A7U7</accession>
<keyword evidence="2" id="KW-1133">Transmembrane helix</keyword>
<dbReference type="InParanoid" id="A0A2T3A7U7"/>
<dbReference type="FunCoup" id="A0A2T3A7U7">
    <property type="interactions" value="229"/>
</dbReference>
<dbReference type="PANTHER" id="PTHR11440">
    <property type="entry name" value="LECITHIN-CHOLESTEROL ACYLTRANSFERASE-RELATED"/>
    <property type="match status" value="1"/>
</dbReference>
<feature type="transmembrane region" description="Helical" evidence="2">
    <location>
        <begin position="54"/>
        <end position="73"/>
    </location>
</feature>
<dbReference type="Proteomes" id="UP000241462">
    <property type="component" value="Unassembled WGS sequence"/>
</dbReference>
<protein>
    <submittedName>
        <fullName evidence="3">Lecithin:cholesterol acyltransferase-domain-containing protein</fullName>
    </submittedName>
</protein>
<dbReference type="SUPFAM" id="SSF53474">
    <property type="entry name" value="alpha/beta-Hydrolases"/>
    <property type="match status" value="1"/>
</dbReference>
<gene>
    <name evidence="3" type="ORF">BD289DRAFT_368460</name>
</gene>
<reference evidence="3 4" key="1">
    <citation type="journal article" date="2018" name="Mycol. Prog.">
        <title>Coniella lustricola, a new species from submerged detritus.</title>
        <authorList>
            <person name="Raudabaugh D.B."/>
            <person name="Iturriaga T."/>
            <person name="Carver A."/>
            <person name="Mondo S."/>
            <person name="Pangilinan J."/>
            <person name="Lipzen A."/>
            <person name="He G."/>
            <person name="Amirebrahimi M."/>
            <person name="Grigoriev I.V."/>
            <person name="Miller A.N."/>
        </authorList>
    </citation>
    <scope>NUCLEOTIDE SEQUENCE [LARGE SCALE GENOMIC DNA]</scope>
    <source>
        <strain evidence="3 4">B22-T-1</strain>
    </source>
</reference>
<feature type="region of interest" description="Disordered" evidence="1">
    <location>
        <begin position="1"/>
        <end position="41"/>
    </location>
</feature>
<proteinExistence type="predicted"/>
<feature type="compositionally biased region" description="Basic and acidic residues" evidence="1">
    <location>
        <begin position="31"/>
        <end position="41"/>
    </location>
</feature>
<dbReference type="InterPro" id="IPR003386">
    <property type="entry name" value="LACT/PDAT_acylTrfase"/>
</dbReference>
<evidence type="ECO:0000256" key="1">
    <source>
        <dbReference type="SAM" id="MobiDB-lite"/>
    </source>
</evidence>